<comment type="caution">
    <text evidence="2">The sequence shown here is derived from an EMBL/GenBank/DDBJ whole genome shotgun (WGS) entry which is preliminary data.</text>
</comment>
<dbReference type="Proteomes" id="UP001596098">
    <property type="component" value="Unassembled WGS sequence"/>
</dbReference>
<dbReference type="PANTHER" id="PTHR43685:SF3">
    <property type="entry name" value="SLR2126 PROTEIN"/>
    <property type="match status" value="1"/>
</dbReference>
<evidence type="ECO:0000313" key="2">
    <source>
        <dbReference type="EMBL" id="MFC6154559.1"/>
    </source>
</evidence>
<dbReference type="Pfam" id="PF00535">
    <property type="entry name" value="Glycos_transf_2"/>
    <property type="match status" value="1"/>
</dbReference>
<evidence type="ECO:0000259" key="1">
    <source>
        <dbReference type="Pfam" id="PF00535"/>
    </source>
</evidence>
<gene>
    <name evidence="2" type="ORF">ACFPWU_12890</name>
</gene>
<dbReference type="InterPro" id="IPR001173">
    <property type="entry name" value="Glyco_trans_2-like"/>
</dbReference>
<dbReference type="SUPFAM" id="SSF53448">
    <property type="entry name" value="Nucleotide-diphospho-sugar transferases"/>
    <property type="match status" value="1"/>
</dbReference>
<reference evidence="3" key="1">
    <citation type="journal article" date="2019" name="Int. J. Syst. Evol. Microbiol.">
        <title>The Global Catalogue of Microorganisms (GCM) 10K type strain sequencing project: providing services to taxonomists for standard genome sequencing and annotation.</title>
        <authorList>
            <consortium name="The Broad Institute Genomics Platform"/>
            <consortium name="The Broad Institute Genome Sequencing Center for Infectious Disease"/>
            <person name="Wu L."/>
            <person name="Ma J."/>
        </authorList>
    </citation>
    <scope>NUCLEOTIDE SEQUENCE [LARGE SCALE GENOMIC DNA]</scope>
    <source>
        <strain evidence="3">DFY28</strain>
    </source>
</reference>
<dbReference type="EMBL" id="JBHSQI010000007">
    <property type="protein sequence ID" value="MFC6154559.1"/>
    <property type="molecule type" value="Genomic_DNA"/>
</dbReference>
<name>A0ABW1R0Z7_9ACTN</name>
<dbReference type="InterPro" id="IPR050834">
    <property type="entry name" value="Glycosyltransf_2"/>
</dbReference>
<evidence type="ECO:0000313" key="3">
    <source>
        <dbReference type="Proteomes" id="UP001596098"/>
    </source>
</evidence>
<feature type="domain" description="Glycosyltransferase 2-like" evidence="1">
    <location>
        <begin position="28"/>
        <end position="146"/>
    </location>
</feature>
<organism evidence="2 3">
    <name type="scientific">Nocardioides yefusunii</name>
    <dbReference type="NCBI Taxonomy" id="2500546"/>
    <lineage>
        <taxon>Bacteria</taxon>
        <taxon>Bacillati</taxon>
        <taxon>Actinomycetota</taxon>
        <taxon>Actinomycetes</taxon>
        <taxon>Propionibacteriales</taxon>
        <taxon>Nocardioidaceae</taxon>
        <taxon>Nocardioides</taxon>
    </lineage>
</organism>
<dbReference type="PANTHER" id="PTHR43685">
    <property type="entry name" value="GLYCOSYLTRANSFERASE"/>
    <property type="match status" value="1"/>
</dbReference>
<dbReference type="CDD" id="cd00761">
    <property type="entry name" value="Glyco_tranf_GTA_type"/>
    <property type="match status" value="1"/>
</dbReference>
<accession>A0ABW1R0Z7</accession>
<dbReference type="InterPro" id="IPR029044">
    <property type="entry name" value="Nucleotide-diphossugar_trans"/>
</dbReference>
<dbReference type="Gene3D" id="3.90.550.10">
    <property type="entry name" value="Spore Coat Polysaccharide Biosynthesis Protein SpsA, Chain A"/>
    <property type="match status" value="1"/>
</dbReference>
<protein>
    <submittedName>
        <fullName evidence="2">Glycosyltransferase family 2 protein</fullName>
    </submittedName>
</protein>
<dbReference type="RefSeq" id="WP_128219256.1">
    <property type="nucleotide sequence ID" value="NZ_CP034929.1"/>
</dbReference>
<sequence length="546" mass="60304">MTRVRHNDWRPLTPPALGEWTPTKTVSVVLPAWGGRDLSPVMAALAAQTYPAHLMEVVVVDDGNPVPVVLPELRPENSRVIRVTEGWGRAGATQLGMDATDGEIMVWLDDDMLPFAEHVEAHARWHHLNDFTVVMGVKRFVDPEITMTPQQVHDAVADGSIASLHDWDTATPHTWIDEIWESTDDLVTAGTAGFRCFVSATASMSRAMVDAAGGMRTSMRLGEDTEYGHKLAQAGGLLVPEYAAKAWHLGNSHAMEHAENVIRYNQPAFADHVPTLRSRRAKRGRVYAVPYLQVVLPTTGSLREVMRSADAVLDSDLTDVQVLLVGAWDQIHDGRVSPLKDPLRDLGVLYRRYVNDPRVRLVTPDDAALSSRPEAVHRLVVAGNDRVPVAGALRAWTEDADRSRNGLRIFVDGDLDDGAVPYARLERISAFARVEWTDGDFFSRPASVQPSPLDVAVAEAFGAATVPVKNTGWVHWRRRVVPRERRHDIVQMDAAESWRLALESLGLAERPALETPGRPVPVAVADSLAGAVKERGQKALRRLRRR</sequence>
<proteinExistence type="predicted"/>
<keyword evidence="3" id="KW-1185">Reference proteome</keyword>